<evidence type="ECO:0000313" key="1">
    <source>
        <dbReference type="EMBL" id="SIS45077.1"/>
    </source>
</evidence>
<proteinExistence type="predicted"/>
<evidence type="ECO:0000313" key="2">
    <source>
        <dbReference type="Proteomes" id="UP000187608"/>
    </source>
</evidence>
<gene>
    <name evidence="1" type="ORF">SAMN05421687_10443</name>
</gene>
<keyword evidence="2" id="KW-1185">Reference proteome</keyword>
<dbReference type="OrthoDB" id="2912607at2"/>
<accession>A0A1N7J738</accession>
<name>A0A1N7J738_9BACI</name>
<dbReference type="EMBL" id="FTOC01000004">
    <property type="protein sequence ID" value="SIS45077.1"/>
    <property type="molecule type" value="Genomic_DNA"/>
</dbReference>
<dbReference type="Proteomes" id="UP000187608">
    <property type="component" value="Unassembled WGS sequence"/>
</dbReference>
<protein>
    <submittedName>
        <fullName evidence="1">Uncharacterized protein</fullName>
    </submittedName>
</protein>
<organism evidence="1 2">
    <name type="scientific">Salimicrobium flavidum</name>
    <dbReference type="NCBI Taxonomy" id="570947"/>
    <lineage>
        <taxon>Bacteria</taxon>
        <taxon>Bacillati</taxon>
        <taxon>Bacillota</taxon>
        <taxon>Bacilli</taxon>
        <taxon>Bacillales</taxon>
        <taxon>Bacillaceae</taxon>
        <taxon>Salimicrobium</taxon>
    </lineage>
</organism>
<dbReference type="AlphaFoldDB" id="A0A1N7J738"/>
<sequence length="106" mass="11920">MKKVVYLIGIVFVTLVFGMVITTPSESAFDRWVADEHGIQCEGDGNCQKGQQYLSFSSSHFKNAGVFVSEERTFEDSNGEETTIRTLGVFGQLIDMERGDLWEMLN</sequence>
<reference evidence="2" key="1">
    <citation type="submission" date="2017-01" db="EMBL/GenBank/DDBJ databases">
        <authorList>
            <person name="Varghese N."/>
            <person name="Submissions S."/>
        </authorList>
    </citation>
    <scope>NUCLEOTIDE SEQUENCE [LARGE SCALE GENOMIC DNA]</scope>
    <source>
        <strain evidence="2">DSM 23127</strain>
    </source>
</reference>
<dbReference type="RefSeq" id="WP_143525672.1">
    <property type="nucleotide sequence ID" value="NZ_FTOC01000004.1"/>
</dbReference>